<evidence type="ECO:0000313" key="10">
    <source>
        <dbReference type="EMBL" id="EYU32920.1"/>
    </source>
</evidence>
<comment type="similarity">
    <text evidence="2 8">Belongs to the Casparian strip membrane proteins (CASP) family.</text>
</comment>
<dbReference type="OMA" id="GNTHTGW"/>
<dbReference type="AlphaFoldDB" id="A0A022R272"/>
<evidence type="ECO:0000256" key="6">
    <source>
        <dbReference type="ARBA" id="ARBA00022989"/>
    </source>
</evidence>
<feature type="transmembrane region" description="Helical" evidence="8">
    <location>
        <begin position="21"/>
        <end position="39"/>
    </location>
</feature>
<dbReference type="PhylomeDB" id="A0A022R272"/>
<dbReference type="Proteomes" id="UP000030748">
    <property type="component" value="Unassembled WGS sequence"/>
</dbReference>
<feature type="transmembrane region" description="Helical" evidence="8">
    <location>
        <begin position="98"/>
        <end position="124"/>
    </location>
</feature>
<dbReference type="Pfam" id="PF04535">
    <property type="entry name" value="CASP_dom"/>
    <property type="match status" value="1"/>
</dbReference>
<comment type="subcellular location">
    <subcellularLocation>
        <location evidence="1 8">Cell membrane</location>
        <topology evidence="1 8">Multi-pass membrane protein</topology>
    </subcellularLocation>
</comment>
<dbReference type="PANTHER" id="PTHR36488:SF8">
    <property type="entry name" value="CASP-LIKE PROTEIN 1U1"/>
    <property type="match status" value="1"/>
</dbReference>
<evidence type="ECO:0000256" key="4">
    <source>
        <dbReference type="ARBA" id="ARBA00022475"/>
    </source>
</evidence>
<dbReference type="InterPro" id="IPR006702">
    <property type="entry name" value="CASP_dom"/>
</dbReference>
<evidence type="ECO:0000256" key="5">
    <source>
        <dbReference type="ARBA" id="ARBA00022692"/>
    </source>
</evidence>
<evidence type="ECO:0000256" key="1">
    <source>
        <dbReference type="ARBA" id="ARBA00004651"/>
    </source>
</evidence>
<dbReference type="GO" id="GO:0005886">
    <property type="term" value="C:plasma membrane"/>
    <property type="evidence" value="ECO:0007669"/>
    <property type="project" value="UniProtKB-SubCell"/>
</dbReference>
<name>A0A022R272_ERYGU</name>
<sequence>MEKPHTIRILKTHKSFILTQISLRFLAAASTLAATWITFTSKQTTLVFGIQIDARYSYSPTFKFFAYANLIASAFTFLSLFFVFVLGNKPAVDPTHYFYIFLHDLIMTVLLMGGCAAATAIGYVGKYGNSHSGWVAICGYFGKFCNRITAASLLSYFGFLLYLLLTVISANKSRQIQV</sequence>
<comment type="subunit">
    <text evidence="3 8">Homodimer and heterodimers.</text>
</comment>
<proteinExistence type="inferred from homology"/>
<dbReference type="InterPro" id="IPR006459">
    <property type="entry name" value="CASP/CASPL"/>
</dbReference>
<dbReference type="InterPro" id="IPR044173">
    <property type="entry name" value="CASPL"/>
</dbReference>
<gene>
    <name evidence="10" type="ORF">MIMGU_mgv1a014795mg</name>
</gene>
<dbReference type="NCBIfam" id="TIGR01569">
    <property type="entry name" value="A_tha_TIGR01569"/>
    <property type="match status" value="1"/>
</dbReference>
<dbReference type="EMBL" id="KI630818">
    <property type="protein sequence ID" value="EYU32920.1"/>
    <property type="molecule type" value="Genomic_DNA"/>
</dbReference>
<organism evidence="10 11">
    <name type="scientific">Erythranthe guttata</name>
    <name type="common">Yellow monkey flower</name>
    <name type="synonym">Mimulus guttatus</name>
    <dbReference type="NCBI Taxonomy" id="4155"/>
    <lineage>
        <taxon>Eukaryota</taxon>
        <taxon>Viridiplantae</taxon>
        <taxon>Streptophyta</taxon>
        <taxon>Embryophyta</taxon>
        <taxon>Tracheophyta</taxon>
        <taxon>Spermatophyta</taxon>
        <taxon>Magnoliopsida</taxon>
        <taxon>eudicotyledons</taxon>
        <taxon>Gunneridae</taxon>
        <taxon>Pentapetalae</taxon>
        <taxon>asterids</taxon>
        <taxon>lamiids</taxon>
        <taxon>Lamiales</taxon>
        <taxon>Phrymaceae</taxon>
        <taxon>Erythranthe</taxon>
    </lineage>
</organism>
<dbReference type="OrthoDB" id="1904499at2759"/>
<reference evidence="10 11" key="1">
    <citation type="journal article" date="2013" name="Proc. Natl. Acad. Sci. U.S.A.">
        <title>Fine-scale variation in meiotic recombination in Mimulus inferred from population shotgun sequencing.</title>
        <authorList>
            <person name="Hellsten U."/>
            <person name="Wright K.M."/>
            <person name="Jenkins J."/>
            <person name="Shu S."/>
            <person name="Yuan Y."/>
            <person name="Wessler S.R."/>
            <person name="Schmutz J."/>
            <person name="Willis J.H."/>
            <person name="Rokhsar D.S."/>
        </authorList>
    </citation>
    <scope>NUCLEOTIDE SEQUENCE [LARGE SCALE GENOMIC DNA]</scope>
    <source>
        <strain evidence="11">cv. DUN x IM62</strain>
    </source>
</reference>
<keyword evidence="4 8" id="KW-1003">Cell membrane</keyword>
<dbReference type="KEGG" id="egt:105962962"/>
<keyword evidence="11" id="KW-1185">Reference proteome</keyword>
<feature type="transmembrane region" description="Helical" evidence="8">
    <location>
        <begin position="64"/>
        <end position="86"/>
    </location>
</feature>
<evidence type="ECO:0000259" key="9">
    <source>
        <dbReference type="Pfam" id="PF04535"/>
    </source>
</evidence>
<evidence type="ECO:0000313" key="11">
    <source>
        <dbReference type="Proteomes" id="UP000030748"/>
    </source>
</evidence>
<keyword evidence="6 8" id="KW-1133">Transmembrane helix</keyword>
<evidence type="ECO:0000256" key="8">
    <source>
        <dbReference type="RuleBase" id="RU361233"/>
    </source>
</evidence>
<accession>A0A022R272</accession>
<feature type="domain" description="Casparian strip membrane protein" evidence="9">
    <location>
        <begin position="16"/>
        <end position="161"/>
    </location>
</feature>
<keyword evidence="5 8" id="KW-0812">Transmembrane</keyword>
<evidence type="ECO:0000256" key="2">
    <source>
        <dbReference type="ARBA" id="ARBA00007651"/>
    </source>
</evidence>
<protein>
    <recommendedName>
        <fullName evidence="8">CASP-like protein</fullName>
    </recommendedName>
</protein>
<evidence type="ECO:0000256" key="3">
    <source>
        <dbReference type="ARBA" id="ARBA00011489"/>
    </source>
</evidence>
<feature type="transmembrane region" description="Helical" evidence="8">
    <location>
        <begin position="150"/>
        <end position="170"/>
    </location>
</feature>
<dbReference type="eggNOG" id="ENOG502S695">
    <property type="taxonomic scope" value="Eukaryota"/>
</dbReference>
<evidence type="ECO:0000256" key="7">
    <source>
        <dbReference type="ARBA" id="ARBA00023136"/>
    </source>
</evidence>
<dbReference type="STRING" id="4155.A0A022R272"/>
<dbReference type="PANTHER" id="PTHR36488">
    <property type="entry name" value="CASP-LIKE PROTEIN 1U1"/>
    <property type="match status" value="1"/>
</dbReference>
<keyword evidence="7 8" id="KW-0472">Membrane</keyword>